<gene>
    <name evidence="1" type="ORF">MILVUS5_LOCUS29033</name>
</gene>
<sequence length="536" mass="62128">MEEAEDKLSNLPKFILHNILSRLLSEDAARTSVLSKTWLDTWYTFPYLCFCESDFITEIQPTEDIPRKSKDFIEYVKSRLLWFWDRRLAIKEFYFAIRDLRCMPNDLDLCLKLVGESGVEILSICLPKYSSMISQDEKGGRGECYYVLPKGVIEIKSLTKLMFKGGIRVDQAFMNHSIKSFFSLRELHLLEVVLKDEQAIECLISCCPLIEVITLMLLSGSMKSLSIHGLKKLNTVYVDGIKEVYIDESNSSLKSLYYCHDYLSIPIFKIDFIQCCKYLKELLLSLYDTTIITEKWFLEILPKFPFLETLEIWNCILSETINISSVQLKYLGVSDCSNLKVANIDAPNLLSCKFKGFNGSKPIISFLNNISTQLQLCLSIWIYDFDVFYVRELLQNIKPQNVFISLSLSISCSEGAPRPVFLDIPSPPPSIKHLDLDIEIHSEINETLYSDIADFLLLCFVPEYISWNNIYNLETKQFVEFFFETLRRKKDVTKCCWRDLKEAKVEVTRFIIDDGTMLKSLPNYSTRGNIIFMKDM</sequence>
<accession>A0ACB0L2N6</accession>
<protein>
    <submittedName>
        <fullName evidence="1">Uncharacterized protein</fullName>
    </submittedName>
</protein>
<keyword evidence="2" id="KW-1185">Reference proteome</keyword>
<dbReference type="Proteomes" id="UP001177021">
    <property type="component" value="Unassembled WGS sequence"/>
</dbReference>
<organism evidence="1 2">
    <name type="scientific">Trifolium pratense</name>
    <name type="common">Red clover</name>
    <dbReference type="NCBI Taxonomy" id="57577"/>
    <lineage>
        <taxon>Eukaryota</taxon>
        <taxon>Viridiplantae</taxon>
        <taxon>Streptophyta</taxon>
        <taxon>Embryophyta</taxon>
        <taxon>Tracheophyta</taxon>
        <taxon>Spermatophyta</taxon>
        <taxon>Magnoliopsida</taxon>
        <taxon>eudicotyledons</taxon>
        <taxon>Gunneridae</taxon>
        <taxon>Pentapetalae</taxon>
        <taxon>rosids</taxon>
        <taxon>fabids</taxon>
        <taxon>Fabales</taxon>
        <taxon>Fabaceae</taxon>
        <taxon>Papilionoideae</taxon>
        <taxon>50 kb inversion clade</taxon>
        <taxon>NPAAA clade</taxon>
        <taxon>Hologalegina</taxon>
        <taxon>IRL clade</taxon>
        <taxon>Trifolieae</taxon>
        <taxon>Trifolium</taxon>
    </lineage>
</organism>
<proteinExistence type="predicted"/>
<reference evidence="1" key="1">
    <citation type="submission" date="2023-10" db="EMBL/GenBank/DDBJ databases">
        <authorList>
            <person name="Rodriguez Cubillos JULIANA M."/>
            <person name="De Vega J."/>
        </authorList>
    </citation>
    <scope>NUCLEOTIDE SEQUENCE</scope>
</reference>
<evidence type="ECO:0000313" key="2">
    <source>
        <dbReference type="Proteomes" id="UP001177021"/>
    </source>
</evidence>
<name>A0ACB0L2N6_TRIPR</name>
<dbReference type="EMBL" id="CASHSV030000409">
    <property type="protein sequence ID" value="CAJ2663643.1"/>
    <property type="molecule type" value="Genomic_DNA"/>
</dbReference>
<evidence type="ECO:0000313" key="1">
    <source>
        <dbReference type="EMBL" id="CAJ2663643.1"/>
    </source>
</evidence>
<comment type="caution">
    <text evidence="1">The sequence shown here is derived from an EMBL/GenBank/DDBJ whole genome shotgun (WGS) entry which is preliminary data.</text>
</comment>